<evidence type="ECO:0000256" key="2">
    <source>
        <dbReference type="SAM" id="MobiDB-lite"/>
    </source>
</evidence>
<dbReference type="Gene3D" id="2.60.40.790">
    <property type="match status" value="1"/>
</dbReference>
<feature type="domain" description="ArsA HSP20-like" evidence="4">
    <location>
        <begin position="332"/>
        <end position="380"/>
    </location>
</feature>
<dbReference type="InterPro" id="IPR027417">
    <property type="entry name" value="P-loop_NTPase"/>
</dbReference>
<comment type="similarity">
    <text evidence="1">Belongs to the arsA ATPase family.</text>
</comment>
<sequence length="402" mass="42042">MLGPGGSGVSVTAAAGALRTNAPARSTVLSIGDEHDTLLIALDPRSQLPAALGVYRVPGEPVAVTAGVDLLQVGQLDVVEDAWGEFTAALAAAIGGRHLLPVVGTIASIAPGEITGLPGIQEFLMLRRIRDAATSGRWRRIVVDLSGVGDPYALLRAPVALSAAMERLWPRATRLAQAAEKPALAQLSAAIEGIDRDCQDLTDLFADPHAVAGHLVLDASERGRRAVADHVAIAELTAFPLRSVQVSAGEFGASTAAVADEVRGLLGDDDVVVAEVPSGGTLDRLSRLRRVPVQFAAPSGRPYGSGAMTVRRVSGEGVDSVFELAWRQGLPEPDRLQLGRSGDDLLVTVAGFRQPIRLPSVLRRCRVDGADWSGGRLSVRLRPDPTLWPARQGGTGAAPSSR</sequence>
<dbReference type="InterPro" id="IPR008978">
    <property type="entry name" value="HSP20-like_chaperone"/>
</dbReference>
<dbReference type="EMBL" id="JACIFP010000001">
    <property type="protein sequence ID" value="MBB4136919.1"/>
    <property type="molecule type" value="Genomic_DNA"/>
</dbReference>
<keyword evidence="6" id="KW-1185">Reference proteome</keyword>
<feature type="domain" description="ArsA/GET3 Anion-transporting ATPase-like" evidence="3">
    <location>
        <begin position="29"/>
        <end position="179"/>
    </location>
</feature>
<accession>A0A840F5X2</accession>
<evidence type="ECO:0000313" key="5">
    <source>
        <dbReference type="EMBL" id="MBB4136919.1"/>
    </source>
</evidence>
<feature type="region of interest" description="Disordered" evidence="2">
    <location>
        <begin position="383"/>
        <end position="402"/>
    </location>
</feature>
<evidence type="ECO:0000256" key="1">
    <source>
        <dbReference type="ARBA" id="ARBA00011040"/>
    </source>
</evidence>
<dbReference type="Pfam" id="PF17886">
    <property type="entry name" value="ArsA_HSP20"/>
    <property type="match status" value="1"/>
</dbReference>
<evidence type="ECO:0000313" key="6">
    <source>
        <dbReference type="Proteomes" id="UP000551501"/>
    </source>
</evidence>
<dbReference type="SUPFAM" id="SSF52540">
    <property type="entry name" value="P-loop containing nucleoside triphosphate hydrolases"/>
    <property type="match status" value="1"/>
</dbReference>
<name>A0A840F5X2_9ACTN</name>
<dbReference type="Pfam" id="PF02374">
    <property type="entry name" value="ArsA_ATPase"/>
    <property type="match status" value="1"/>
</dbReference>
<dbReference type="AlphaFoldDB" id="A0A840F5X2"/>
<comment type="caution">
    <text evidence="5">The sequence shown here is derived from an EMBL/GenBank/DDBJ whole genome shotgun (WGS) entry which is preliminary data.</text>
</comment>
<dbReference type="Gene3D" id="3.40.50.300">
    <property type="entry name" value="P-loop containing nucleotide triphosphate hydrolases"/>
    <property type="match status" value="1"/>
</dbReference>
<dbReference type="InterPro" id="IPR025723">
    <property type="entry name" value="ArsA/GET3_ATPase-like"/>
</dbReference>
<evidence type="ECO:0000259" key="4">
    <source>
        <dbReference type="Pfam" id="PF17886"/>
    </source>
</evidence>
<reference evidence="5 6" key="1">
    <citation type="submission" date="2020-08" db="EMBL/GenBank/DDBJ databases">
        <title>Sequencing the genomes of 1000 actinobacteria strains.</title>
        <authorList>
            <person name="Klenk H.-P."/>
        </authorList>
    </citation>
    <scope>NUCLEOTIDE SEQUENCE [LARGE SCALE GENOMIC DNA]</scope>
    <source>
        <strain evidence="5 6">DSM 45298</strain>
    </source>
</reference>
<proteinExistence type="inferred from homology"/>
<protein>
    <submittedName>
        <fullName evidence="5">Arsenite-transporting ATPase</fullName>
    </submittedName>
</protein>
<organism evidence="5 6">
    <name type="scientific">Gordonia humi</name>
    <dbReference type="NCBI Taxonomy" id="686429"/>
    <lineage>
        <taxon>Bacteria</taxon>
        <taxon>Bacillati</taxon>
        <taxon>Actinomycetota</taxon>
        <taxon>Actinomycetes</taxon>
        <taxon>Mycobacteriales</taxon>
        <taxon>Gordoniaceae</taxon>
        <taxon>Gordonia</taxon>
    </lineage>
</organism>
<evidence type="ECO:0000259" key="3">
    <source>
        <dbReference type="Pfam" id="PF02374"/>
    </source>
</evidence>
<dbReference type="InterPro" id="IPR040612">
    <property type="entry name" value="ArsA_HSP20-like"/>
</dbReference>
<gene>
    <name evidence="5" type="ORF">BKA16_003471</name>
</gene>
<dbReference type="Proteomes" id="UP000551501">
    <property type="component" value="Unassembled WGS sequence"/>
</dbReference>